<reference evidence="1 2" key="1">
    <citation type="submission" date="2019-03" db="EMBL/GenBank/DDBJ databases">
        <title>Deep-cultivation of Planctomycetes and their phenomic and genomic characterization uncovers novel biology.</title>
        <authorList>
            <person name="Wiegand S."/>
            <person name="Jogler M."/>
            <person name="Boedeker C."/>
            <person name="Pinto D."/>
            <person name="Vollmers J."/>
            <person name="Rivas-Marin E."/>
            <person name="Kohn T."/>
            <person name="Peeters S.H."/>
            <person name="Heuer A."/>
            <person name="Rast P."/>
            <person name="Oberbeckmann S."/>
            <person name="Bunk B."/>
            <person name="Jeske O."/>
            <person name="Meyerdierks A."/>
            <person name="Storesund J.E."/>
            <person name="Kallscheuer N."/>
            <person name="Luecker S."/>
            <person name="Lage O.M."/>
            <person name="Pohl T."/>
            <person name="Merkel B.J."/>
            <person name="Hornburger P."/>
            <person name="Mueller R.-W."/>
            <person name="Bruemmer F."/>
            <person name="Labrenz M."/>
            <person name="Spormann A.M."/>
            <person name="Op den Camp H."/>
            <person name="Overmann J."/>
            <person name="Amann R."/>
            <person name="Jetten M.S.M."/>
            <person name="Mascher T."/>
            <person name="Medema M.H."/>
            <person name="Devos D.P."/>
            <person name="Kaster A.-K."/>
            <person name="Ovreas L."/>
            <person name="Rohde M."/>
            <person name="Galperin M.Y."/>
            <person name="Jogler C."/>
        </authorList>
    </citation>
    <scope>NUCLEOTIDE SEQUENCE [LARGE SCALE GENOMIC DNA]</scope>
    <source>
        <strain evidence="1 2">Enr10</strain>
    </source>
</reference>
<dbReference type="EMBL" id="CP037421">
    <property type="protein sequence ID" value="QDT26877.1"/>
    <property type="molecule type" value="Genomic_DNA"/>
</dbReference>
<evidence type="ECO:0000313" key="2">
    <source>
        <dbReference type="Proteomes" id="UP000315647"/>
    </source>
</evidence>
<dbReference type="Proteomes" id="UP000315647">
    <property type="component" value="Chromosome"/>
</dbReference>
<sequence>MVFGCCFECEANVNISHSYYEDRVRIQGSERPVLAETAKILPLILVGLPQER</sequence>
<proteinExistence type="predicted"/>
<keyword evidence="2" id="KW-1185">Reference proteome</keyword>
<accession>A0A517Q5I5</accession>
<organism evidence="1 2">
    <name type="scientific">Gimesia panareensis</name>
    <dbReference type="NCBI Taxonomy" id="2527978"/>
    <lineage>
        <taxon>Bacteria</taxon>
        <taxon>Pseudomonadati</taxon>
        <taxon>Planctomycetota</taxon>
        <taxon>Planctomycetia</taxon>
        <taxon>Planctomycetales</taxon>
        <taxon>Planctomycetaceae</taxon>
        <taxon>Gimesia</taxon>
    </lineage>
</organism>
<evidence type="ECO:0000313" key="1">
    <source>
        <dbReference type="EMBL" id="QDT26877.1"/>
    </source>
</evidence>
<protein>
    <submittedName>
        <fullName evidence="1">Uncharacterized protein</fullName>
    </submittedName>
</protein>
<dbReference type="AlphaFoldDB" id="A0A517Q5I5"/>
<name>A0A517Q5I5_9PLAN</name>
<gene>
    <name evidence="1" type="ORF">Enr10x_21890</name>
</gene>